<feature type="binding site" evidence="6">
    <location>
        <position position="262"/>
    </location>
    <ligand>
        <name>Mg(2+)</name>
        <dbReference type="ChEBI" id="CHEBI:18420"/>
        <label>1</label>
    </ligand>
</feature>
<keyword evidence="3 9" id="KW-0378">Hydrolase</keyword>
<evidence type="ECO:0000256" key="1">
    <source>
        <dbReference type="ARBA" id="ARBA00007092"/>
    </source>
</evidence>
<reference evidence="9 10" key="1">
    <citation type="journal article" date="2015" name="Int. J. Syst. Evol. Microbiol.">
        <title>Halomonas salicampi sp. nov., a halotolerant and alkalitolerant bacterium isolated from a saltern soil.</title>
        <authorList>
            <person name="Lee J.C."/>
            <person name="Kim Y.S."/>
            <person name="Yun B.S."/>
            <person name="Whang K.S."/>
        </authorList>
    </citation>
    <scope>NUCLEOTIDE SEQUENCE [LARGE SCALE GENOMIC DNA]</scope>
    <source>
        <strain evidence="9 10">BH103</strain>
    </source>
</reference>
<evidence type="ECO:0000256" key="4">
    <source>
        <dbReference type="ARBA" id="ARBA00022842"/>
    </source>
</evidence>
<dbReference type="InterPro" id="IPR036691">
    <property type="entry name" value="Endo/exonu/phosph_ase_sf"/>
</dbReference>
<evidence type="ECO:0000259" key="8">
    <source>
        <dbReference type="Pfam" id="PF03372"/>
    </source>
</evidence>
<dbReference type="InterPro" id="IPR004808">
    <property type="entry name" value="AP_endonuc_1"/>
</dbReference>
<dbReference type="GO" id="GO:0006281">
    <property type="term" value="P:DNA repair"/>
    <property type="evidence" value="ECO:0007669"/>
    <property type="project" value="InterPro"/>
</dbReference>
<dbReference type="Gene3D" id="3.60.10.10">
    <property type="entry name" value="Endonuclease/exonuclease/phosphatase"/>
    <property type="match status" value="1"/>
</dbReference>
<dbReference type="PANTHER" id="PTHR43250">
    <property type="entry name" value="EXODEOXYRIBONUCLEASE III"/>
    <property type="match status" value="1"/>
</dbReference>
<dbReference type="InterPro" id="IPR037493">
    <property type="entry name" value="ExoIII-like"/>
</dbReference>
<sequence length="279" mass="32361">MRLVSFNINGIRARLHQLQALIDHHQPDVIGLQETKVQDSEFPLEAVEAMGYHVFYYGQKGHYGVALLCRQAPETVFYGFPDDEENAQRRMIGARLRSEDGEAVTVWNGYFPQGENVTHPTKFPHKERFYTQLSQLLHDYHRPDELVAVMGDFNISPEDQDIGIGEANRKRWLREGKTSFQPVEREWLTGIKGWGLKDSYRVCHPTRDDRFSWFDYRSKGFDRDPKRGLRIDYILVTEPLARLTREADIDYELRAMEKPSDHAPTWSTFDLTLTAANAG</sequence>
<keyword evidence="4 6" id="KW-0460">Magnesium</keyword>
<dbReference type="GO" id="GO:0004519">
    <property type="term" value="F:endonuclease activity"/>
    <property type="evidence" value="ECO:0007669"/>
    <property type="project" value="InterPro"/>
</dbReference>
<dbReference type="EMBL" id="JACCDF010000010">
    <property type="protein sequence ID" value="NYS61407.1"/>
    <property type="molecule type" value="Genomic_DNA"/>
</dbReference>
<keyword evidence="6" id="KW-0464">Manganese</keyword>
<feature type="active site" description="Proton donor/acceptor" evidence="5">
    <location>
        <position position="152"/>
    </location>
</feature>
<keyword evidence="10" id="KW-1185">Reference proteome</keyword>
<comment type="cofactor">
    <cofactor evidence="6">
        <name>Mg(2+)</name>
        <dbReference type="ChEBI" id="CHEBI:18420"/>
    </cofactor>
    <cofactor evidence="6">
        <name>Mn(2+)</name>
        <dbReference type="ChEBI" id="CHEBI:29035"/>
    </cofactor>
    <text evidence="6">Probably binds two magnesium or manganese ions per subunit.</text>
</comment>
<feature type="site" description="Transition state stabilizer" evidence="7">
    <location>
        <position position="154"/>
    </location>
</feature>
<feature type="active site" description="Proton acceptor" evidence="5">
    <location>
        <position position="262"/>
    </location>
</feature>
<dbReference type="NCBIfam" id="TIGR00633">
    <property type="entry name" value="xth"/>
    <property type="match status" value="1"/>
</dbReference>
<proteinExistence type="inferred from homology"/>
<dbReference type="AlphaFoldDB" id="A0A7Z0LM05"/>
<keyword evidence="2 6" id="KW-0479">Metal-binding</keyword>
<comment type="similarity">
    <text evidence="1">Belongs to the DNA repair enzymes AP/ExoA family.</text>
</comment>
<dbReference type="Pfam" id="PF03372">
    <property type="entry name" value="Exo_endo_phos"/>
    <property type="match status" value="1"/>
</dbReference>
<evidence type="ECO:0000256" key="6">
    <source>
        <dbReference type="PIRSR" id="PIRSR604808-2"/>
    </source>
</evidence>
<feature type="binding site" evidence="6">
    <location>
        <position position="261"/>
    </location>
    <ligand>
        <name>Mg(2+)</name>
        <dbReference type="ChEBI" id="CHEBI:18420"/>
        <label>1</label>
    </ligand>
</feature>
<feature type="binding site" evidence="6">
    <location>
        <position position="154"/>
    </location>
    <ligand>
        <name>Mg(2+)</name>
        <dbReference type="ChEBI" id="CHEBI:18420"/>
        <label>1</label>
    </ligand>
</feature>
<feature type="active site" evidence="5">
    <location>
        <position position="110"/>
    </location>
</feature>
<dbReference type="InterPro" id="IPR005135">
    <property type="entry name" value="Endo/exonuclease/phosphatase"/>
</dbReference>
<evidence type="ECO:0000256" key="5">
    <source>
        <dbReference type="PIRSR" id="PIRSR604808-1"/>
    </source>
</evidence>
<dbReference type="NCBIfam" id="TIGR00195">
    <property type="entry name" value="exoDNase_III"/>
    <property type="match status" value="1"/>
</dbReference>
<dbReference type="PROSITE" id="PS51435">
    <property type="entry name" value="AP_NUCLEASE_F1_4"/>
    <property type="match status" value="1"/>
</dbReference>
<dbReference type="GO" id="GO:0003677">
    <property type="term" value="F:DNA binding"/>
    <property type="evidence" value="ECO:0007669"/>
    <property type="project" value="InterPro"/>
</dbReference>
<dbReference type="NCBIfam" id="NF008733">
    <property type="entry name" value="PRK11756.1"/>
    <property type="match status" value="1"/>
</dbReference>
<name>A0A7Z0LM05_9GAMM</name>
<dbReference type="PANTHER" id="PTHR43250:SF2">
    <property type="entry name" value="EXODEOXYRIBONUCLEASE III"/>
    <property type="match status" value="1"/>
</dbReference>
<dbReference type="InterPro" id="IPR020847">
    <property type="entry name" value="AP_endonuclease_F1_BS"/>
</dbReference>
<dbReference type="CDD" id="cd09086">
    <property type="entry name" value="ExoIII-like_AP-endo"/>
    <property type="match status" value="1"/>
</dbReference>
<organism evidence="9 10">
    <name type="scientific">Vreelandella salicampi</name>
    <dbReference type="NCBI Taxonomy" id="1449798"/>
    <lineage>
        <taxon>Bacteria</taxon>
        <taxon>Pseudomonadati</taxon>
        <taxon>Pseudomonadota</taxon>
        <taxon>Gammaproteobacteria</taxon>
        <taxon>Oceanospirillales</taxon>
        <taxon>Halomonadaceae</taxon>
        <taxon>Vreelandella</taxon>
    </lineage>
</organism>
<dbReference type="SUPFAM" id="SSF56219">
    <property type="entry name" value="DNase I-like"/>
    <property type="match status" value="1"/>
</dbReference>
<evidence type="ECO:0000313" key="9">
    <source>
        <dbReference type="EMBL" id="NYS61407.1"/>
    </source>
</evidence>
<protein>
    <submittedName>
        <fullName evidence="9">Exodeoxyribonuclease III</fullName>
        <ecNumber evidence="9">3.1.11.2</ecNumber>
    </submittedName>
</protein>
<dbReference type="PROSITE" id="PS00726">
    <property type="entry name" value="AP_NUCLEASE_F1_1"/>
    <property type="match status" value="1"/>
</dbReference>
<dbReference type="Proteomes" id="UP000586119">
    <property type="component" value="Unassembled WGS sequence"/>
</dbReference>
<feature type="site" description="Interaction with DNA substrate" evidence="7">
    <location>
        <position position="262"/>
    </location>
</feature>
<gene>
    <name evidence="9" type="primary">xthA</name>
    <name evidence="9" type="ORF">HZS81_11650</name>
</gene>
<dbReference type="GO" id="GO:0046872">
    <property type="term" value="F:metal ion binding"/>
    <property type="evidence" value="ECO:0007669"/>
    <property type="project" value="UniProtKB-KW"/>
</dbReference>
<evidence type="ECO:0000256" key="7">
    <source>
        <dbReference type="PIRSR" id="PIRSR604808-3"/>
    </source>
</evidence>
<evidence type="ECO:0000313" key="10">
    <source>
        <dbReference type="Proteomes" id="UP000586119"/>
    </source>
</evidence>
<feature type="binding site" evidence="6">
    <location>
        <position position="7"/>
    </location>
    <ligand>
        <name>Mg(2+)</name>
        <dbReference type="ChEBI" id="CHEBI:18420"/>
        <label>1</label>
    </ligand>
</feature>
<dbReference type="GO" id="GO:0008311">
    <property type="term" value="F:double-stranded DNA 3'-5' DNA exonuclease activity"/>
    <property type="evidence" value="ECO:0007669"/>
    <property type="project" value="UniProtKB-EC"/>
</dbReference>
<evidence type="ECO:0000256" key="2">
    <source>
        <dbReference type="ARBA" id="ARBA00022723"/>
    </source>
</evidence>
<dbReference type="EC" id="3.1.11.2" evidence="9"/>
<feature type="binding site" evidence="6">
    <location>
        <position position="152"/>
    </location>
    <ligand>
        <name>Mg(2+)</name>
        <dbReference type="ChEBI" id="CHEBI:18420"/>
        <label>1</label>
    </ligand>
</feature>
<feature type="domain" description="Endonuclease/exonuclease/phosphatase" evidence="8">
    <location>
        <begin position="4"/>
        <end position="262"/>
    </location>
</feature>
<accession>A0A7Z0LM05</accession>
<evidence type="ECO:0000256" key="3">
    <source>
        <dbReference type="ARBA" id="ARBA00022801"/>
    </source>
</evidence>
<comment type="caution">
    <text evidence="9">The sequence shown here is derived from an EMBL/GenBank/DDBJ whole genome shotgun (WGS) entry which is preliminary data.</text>
</comment>
<feature type="binding site" evidence="6">
    <location>
        <position position="34"/>
    </location>
    <ligand>
        <name>Mg(2+)</name>
        <dbReference type="ChEBI" id="CHEBI:18420"/>
        <label>1</label>
    </ligand>
</feature>
<dbReference type="RefSeq" id="WP_179930737.1">
    <property type="nucleotide sequence ID" value="NZ_JACCDF010000010.1"/>
</dbReference>
<feature type="site" description="Important for catalytic activity" evidence="7">
    <location>
        <position position="232"/>
    </location>
</feature>